<dbReference type="InterPro" id="IPR036322">
    <property type="entry name" value="WD40_repeat_dom_sf"/>
</dbReference>
<dbReference type="InterPro" id="IPR001680">
    <property type="entry name" value="WD40_rpt"/>
</dbReference>
<dbReference type="SMART" id="SM00256">
    <property type="entry name" value="FBOX"/>
    <property type="match status" value="1"/>
</dbReference>
<accession>A0A427YBJ5</accession>
<evidence type="ECO:0000256" key="4">
    <source>
        <dbReference type="SAM" id="MobiDB-lite"/>
    </source>
</evidence>
<dbReference type="STRING" id="105984.A0A427YBJ5"/>
<keyword evidence="1 3" id="KW-0853">WD repeat</keyword>
<dbReference type="EMBL" id="RSCE01000001">
    <property type="protein sequence ID" value="RSH88458.1"/>
    <property type="molecule type" value="Genomic_DNA"/>
</dbReference>
<dbReference type="PANTHER" id="PTHR19848:SF8">
    <property type="entry name" value="F-BOX AND WD REPEAT DOMAIN CONTAINING 7"/>
    <property type="match status" value="1"/>
</dbReference>
<feature type="region of interest" description="Disordered" evidence="4">
    <location>
        <begin position="121"/>
        <end position="156"/>
    </location>
</feature>
<feature type="repeat" description="WD" evidence="3">
    <location>
        <begin position="455"/>
        <end position="496"/>
    </location>
</feature>
<dbReference type="AlphaFoldDB" id="A0A427YBJ5"/>
<keyword evidence="7" id="KW-1185">Reference proteome</keyword>
<dbReference type="Pfam" id="PF12937">
    <property type="entry name" value="F-box-like"/>
    <property type="match status" value="1"/>
</dbReference>
<dbReference type="InterPro" id="IPR020472">
    <property type="entry name" value="WD40_PAC1"/>
</dbReference>
<dbReference type="PROSITE" id="PS50181">
    <property type="entry name" value="FBOX"/>
    <property type="match status" value="1"/>
</dbReference>
<dbReference type="GeneID" id="39585546"/>
<evidence type="ECO:0000313" key="6">
    <source>
        <dbReference type="EMBL" id="RSH88458.1"/>
    </source>
</evidence>
<keyword evidence="2" id="KW-0677">Repeat</keyword>
<feature type="repeat" description="WD" evidence="3">
    <location>
        <begin position="210"/>
        <end position="241"/>
    </location>
</feature>
<dbReference type="PANTHER" id="PTHR19848">
    <property type="entry name" value="WD40 REPEAT PROTEIN"/>
    <property type="match status" value="1"/>
</dbReference>
<dbReference type="PROSITE" id="PS00678">
    <property type="entry name" value="WD_REPEATS_1"/>
    <property type="match status" value="1"/>
</dbReference>
<dbReference type="OrthoDB" id="19711at2759"/>
<feature type="compositionally biased region" description="Basic and acidic residues" evidence="4">
    <location>
        <begin position="131"/>
        <end position="141"/>
    </location>
</feature>
<dbReference type="SUPFAM" id="SSF50978">
    <property type="entry name" value="WD40 repeat-like"/>
    <property type="match status" value="1"/>
</dbReference>
<protein>
    <recommendedName>
        <fullName evidence="5">F-box domain-containing protein</fullName>
    </recommendedName>
</protein>
<evidence type="ECO:0000313" key="7">
    <source>
        <dbReference type="Proteomes" id="UP000279236"/>
    </source>
</evidence>
<feature type="domain" description="F-box" evidence="5">
    <location>
        <begin position="6"/>
        <end position="52"/>
    </location>
</feature>
<dbReference type="Pfam" id="PF00400">
    <property type="entry name" value="WD40"/>
    <property type="match status" value="5"/>
</dbReference>
<dbReference type="PROSITE" id="PS50294">
    <property type="entry name" value="WD_REPEATS_REGION"/>
    <property type="match status" value="1"/>
</dbReference>
<dbReference type="InterPro" id="IPR019775">
    <property type="entry name" value="WD40_repeat_CS"/>
</dbReference>
<dbReference type="Proteomes" id="UP000279236">
    <property type="component" value="Unassembled WGS sequence"/>
</dbReference>
<dbReference type="SUPFAM" id="SSF81383">
    <property type="entry name" value="F-box domain"/>
    <property type="match status" value="1"/>
</dbReference>
<feature type="compositionally biased region" description="Pro residues" evidence="4">
    <location>
        <begin position="142"/>
        <end position="154"/>
    </location>
</feature>
<organism evidence="6 7">
    <name type="scientific">Apiotrichum porosum</name>
    <dbReference type="NCBI Taxonomy" id="105984"/>
    <lineage>
        <taxon>Eukaryota</taxon>
        <taxon>Fungi</taxon>
        <taxon>Dikarya</taxon>
        <taxon>Basidiomycota</taxon>
        <taxon>Agaricomycotina</taxon>
        <taxon>Tremellomycetes</taxon>
        <taxon>Trichosporonales</taxon>
        <taxon>Trichosporonaceae</taxon>
        <taxon>Apiotrichum</taxon>
    </lineage>
</organism>
<dbReference type="InterPro" id="IPR036047">
    <property type="entry name" value="F-box-like_dom_sf"/>
</dbReference>
<evidence type="ECO:0000256" key="3">
    <source>
        <dbReference type="PROSITE-ProRule" id="PRU00221"/>
    </source>
</evidence>
<dbReference type="SMART" id="SM00320">
    <property type="entry name" value="WD40"/>
    <property type="match status" value="5"/>
</dbReference>
<dbReference type="Gene3D" id="2.130.10.10">
    <property type="entry name" value="YVTN repeat-like/Quinoprotein amine dehydrogenase"/>
    <property type="match status" value="2"/>
</dbReference>
<reference evidence="6 7" key="1">
    <citation type="submission" date="2018-11" db="EMBL/GenBank/DDBJ databases">
        <title>Genome sequence of Apiotrichum porosum DSM 27194.</title>
        <authorList>
            <person name="Aliyu H."/>
            <person name="Gorte O."/>
            <person name="Ochsenreither K."/>
        </authorList>
    </citation>
    <scope>NUCLEOTIDE SEQUENCE [LARGE SCALE GENOMIC DNA]</scope>
    <source>
        <strain evidence="6 7">DSM 27194</strain>
    </source>
</reference>
<gene>
    <name evidence="6" type="ORF">EHS24_001003</name>
</gene>
<evidence type="ECO:0000259" key="5">
    <source>
        <dbReference type="PROSITE" id="PS50181"/>
    </source>
</evidence>
<dbReference type="RefSeq" id="XP_028480666.1">
    <property type="nucleotide sequence ID" value="XM_028616809.1"/>
</dbReference>
<sequence length="538" mass="58927">MVGGGSTRFLSLPEELITRILAELPVRDLLSVSATSRQLNSYAYAPVLWVKLFHSTPGFDLTKDALARVVATDQAPGSWGGQDGREWEWRSAAPSSSSFWSLQALLTYVRDLVWPSAVNTADKALSQPQQPDDRDSTDPEPRPVPSNRPSPIPVHYPTLYHSRCLIEDEMRARGPHAASDPSGSLLDDGTAVDKALDSDFRVHPNHVWAIEEHSAKVYAVAVHDQWVISGSRDKTIKIWRLPDLPIDNKVLEWGPDVAHTVKEAHDGSILSLKFEVEDEVAGRDTGVIVTGSSDHTAKVWEVDWGKGRAKPGDDWEGVAVTLKATLTGHTDRVSSVALTSQYIVTCSHDQTVRIYERASVYDNRTVTLLHRLSPERGSLVAIAVNPDPTVHQAVVSGSLGWVTIDLASGNELARVSCEPAGSVTWSPDGKYIACGGKEGEVALYTPAGELVRQFEQNNSSMVRSVRVEPDSGTLLSAGHDCRIYFWKLDANNAYRCYDFPGQPIFQIDKSGMNLVAAAGNSVLFITYGVWMPYLGLYA</sequence>
<evidence type="ECO:0000256" key="2">
    <source>
        <dbReference type="ARBA" id="ARBA00022737"/>
    </source>
</evidence>
<dbReference type="Gene3D" id="1.20.1280.50">
    <property type="match status" value="1"/>
</dbReference>
<evidence type="ECO:0000256" key="1">
    <source>
        <dbReference type="ARBA" id="ARBA00022574"/>
    </source>
</evidence>
<dbReference type="InterPro" id="IPR015943">
    <property type="entry name" value="WD40/YVTN_repeat-like_dom_sf"/>
</dbReference>
<dbReference type="PROSITE" id="PS50082">
    <property type="entry name" value="WD_REPEATS_2"/>
    <property type="match status" value="3"/>
</dbReference>
<name>A0A427YBJ5_9TREE</name>
<comment type="caution">
    <text evidence="6">The sequence shown here is derived from an EMBL/GenBank/DDBJ whole genome shotgun (WGS) entry which is preliminary data.</text>
</comment>
<proteinExistence type="predicted"/>
<dbReference type="InterPro" id="IPR001810">
    <property type="entry name" value="F-box_dom"/>
</dbReference>
<feature type="repeat" description="WD" evidence="3">
    <location>
        <begin position="326"/>
        <end position="356"/>
    </location>
</feature>
<dbReference type="PRINTS" id="PR00320">
    <property type="entry name" value="GPROTEINBRPT"/>
</dbReference>